<comment type="caution">
    <text evidence="3">The sequence shown here is derived from an EMBL/GenBank/DDBJ whole genome shotgun (WGS) entry which is preliminary data.</text>
</comment>
<evidence type="ECO:0000256" key="1">
    <source>
        <dbReference type="ARBA" id="ARBA00023004"/>
    </source>
</evidence>
<gene>
    <name evidence="3" type="ORF">CLV98_110135</name>
</gene>
<protein>
    <submittedName>
        <fullName evidence="3">Ferrous iron transport protein A</fullName>
    </submittedName>
</protein>
<dbReference type="InterPro" id="IPR008988">
    <property type="entry name" value="Transcriptional_repressor_C"/>
</dbReference>
<accession>A0A316AIN4</accession>
<dbReference type="Proteomes" id="UP000245880">
    <property type="component" value="Unassembled WGS sequence"/>
</dbReference>
<organism evidence="3 4">
    <name type="scientific">Dyadobacter jejuensis</name>
    <dbReference type="NCBI Taxonomy" id="1082580"/>
    <lineage>
        <taxon>Bacteria</taxon>
        <taxon>Pseudomonadati</taxon>
        <taxon>Bacteroidota</taxon>
        <taxon>Cytophagia</taxon>
        <taxon>Cytophagales</taxon>
        <taxon>Spirosomataceae</taxon>
        <taxon>Dyadobacter</taxon>
    </lineage>
</organism>
<evidence type="ECO:0000313" key="4">
    <source>
        <dbReference type="Proteomes" id="UP000245880"/>
    </source>
</evidence>
<evidence type="ECO:0000313" key="3">
    <source>
        <dbReference type="EMBL" id="PWJ56824.1"/>
    </source>
</evidence>
<name>A0A316AIN4_9BACT</name>
<keyword evidence="1" id="KW-0408">Iron</keyword>
<dbReference type="SMART" id="SM00899">
    <property type="entry name" value="FeoA"/>
    <property type="match status" value="1"/>
</dbReference>
<dbReference type="InterPro" id="IPR052713">
    <property type="entry name" value="FeoA"/>
</dbReference>
<dbReference type="InterPro" id="IPR007167">
    <property type="entry name" value="Fe-transptr_FeoA-like"/>
</dbReference>
<dbReference type="OrthoDB" id="9811076at2"/>
<dbReference type="GO" id="GO:0046914">
    <property type="term" value="F:transition metal ion binding"/>
    <property type="evidence" value="ECO:0007669"/>
    <property type="project" value="InterPro"/>
</dbReference>
<dbReference type="Gene3D" id="2.30.30.90">
    <property type="match status" value="1"/>
</dbReference>
<sequence length="75" mass="8062">MSARTVSQLKKGEKGIIKSFKDRLMSLKLLEMGCVPGCTVRLDGSAPFGDPVCVNIGGQYCLSLRISEAATIEIE</sequence>
<dbReference type="PANTHER" id="PTHR42954">
    <property type="entry name" value="FE(2+) TRANSPORT PROTEIN A"/>
    <property type="match status" value="1"/>
</dbReference>
<evidence type="ECO:0000259" key="2">
    <source>
        <dbReference type="SMART" id="SM00899"/>
    </source>
</evidence>
<keyword evidence="4" id="KW-1185">Reference proteome</keyword>
<dbReference type="AlphaFoldDB" id="A0A316AIN4"/>
<feature type="domain" description="Ferrous iron transporter FeoA-like" evidence="2">
    <location>
        <begin position="4"/>
        <end position="75"/>
    </location>
</feature>
<dbReference type="PANTHER" id="PTHR42954:SF2">
    <property type="entry name" value="FE(2+) TRANSPORT PROTEIN A"/>
    <property type="match status" value="1"/>
</dbReference>
<dbReference type="Pfam" id="PF04023">
    <property type="entry name" value="FeoA"/>
    <property type="match status" value="1"/>
</dbReference>
<proteinExistence type="predicted"/>
<dbReference type="EMBL" id="QGDT01000010">
    <property type="protein sequence ID" value="PWJ56824.1"/>
    <property type="molecule type" value="Genomic_DNA"/>
</dbReference>
<reference evidence="3 4" key="1">
    <citation type="submission" date="2018-03" db="EMBL/GenBank/DDBJ databases">
        <title>Genomic Encyclopedia of Archaeal and Bacterial Type Strains, Phase II (KMG-II): from individual species to whole genera.</title>
        <authorList>
            <person name="Goeker M."/>
        </authorList>
    </citation>
    <scope>NUCLEOTIDE SEQUENCE [LARGE SCALE GENOMIC DNA]</scope>
    <source>
        <strain evidence="3 4">DSM 100346</strain>
    </source>
</reference>
<dbReference type="RefSeq" id="WP_109676247.1">
    <property type="nucleotide sequence ID" value="NZ_QGDT01000010.1"/>
</dbReference>
<dbReference type="InterPro" id="IPR038157">
    <property type="entry name" value="FeoA_core_dom"/>
</dbReference>
<dbReference type="SUPFAM" id="SSF50037">
    <property type="entry name" value="C-terminal domain of transcriptional repressors"/>
    <property type="match status" value="1"/>
</dbReference>